<dbReference type="EMBL" id="VSRR010000271">
    <property type="protein sequence ID" value="MPC13294.1"/>
    <property type="molecule type" value="Genomic_DNA"/>
</dbReference>
<keyword evidence="3" id="KW-1185">Reference proteome</keyword>
<feature type="compositionally biased region" description="Basic and acidic residues" evidence="1">
    <location>
        <begin position="57"/>
        <end position="75"/>
    </location>
</feature>
<accession>A0A5B7CX14</accession>
<reference evidence="2 3" key="1">
    <citation type="submission" date="2019-05" db="EMBL/GenBank/DDBJ databases">
        <title>Another draft genome of Portunus trituberculatus and its Hox gene families provides insights of decapod evolution.</title>
        <authorList>
            <person name="Jeong J.-H."/>
            <person name="Song I."/>
            <person name="Kim S."/>
            <person name="Choi T."/>
            <person name="Kim D."/>
            <person name="Ryu S."/>
            <person name="Kim W."/>
        </authorList>
    </citation>
    <scope>NUCLEOTIDE SEQUENCE [LARGE SCALE GENOMIC DNA]</scope>
    <source>
        <tissue evidence="2">Muscle</tissue>
    </source>
</reference>
<gene>
    <name evidence="2" type="ORF">E2C01_006022</name>
</gene>
<evidence type="ECO:0000256" key="1">
    <source>
        <dbReference type="SAM" id="MobiDB-lite"/>
    </source>
</evidence>
<feature type="region of interest" description="Disordered" evidence="1">
    <location>
        <begin position="40"/>
        <end position="75"/>
    </location>
</feature>
<feature type="compositionally biased region" description="Polar residues" evidence="1">
    <location>
        <begin position="46"/>
        <end position="56"/>
    </location>
</feature>
<evidence type="ECO:0000313" key="3">
    <source>
        <dbReference type="Proteomes" id="UP000324222"/>
    </source>
</evidence>
<sequence>MDFITGLASVTDGGLVGDGFHSLNRHGLVVFVHGPGTQAGECEESNAVQEQTSQQDGQDHIPEPNCDEHLQQKLK</sequence>
<comment type="caution">
    <text evidence="2">The sequence shown here is derived from an EMBL/GenBank/DDBJ whole genome shotgun (WGS) entry which is preliminary data.</text>
</comment>
<dbReference type="AlphaFoldDB" id="A0A5B7CX14"/>
<evidence type="ECO:0000313" key="2">
    <source>
        <dbReference type="EMBL" id="MPC13294.1"/>
    </source>
</evidence>
<dbReference type="Proteomes" id="UP000324222">
    <property type="component" value="Unassembled WGS sequence"/>
</dbReference>
<protein>
    <submittedName>
        <fullName evidence="2">Uncharacterized protein</fullName>
    </submittedName>
</protein>
<organism evidence="2 3">
    <name type="scientific">Portunus trituberculatus</name>
    <name type="common">Swimming crab</name>
    <name type="synonym">Neptunus trituberculatus</name>
    <dbReference type="NCBI Taxonomy" id="210409"/>
    <lineage>
        <taxon>Eukaryota</taxon>
        <taxon>Metazoa</taxon>
        <taxon>Ecdysozoa</taxon>
        <taxon>Arthropoda</taxon>
        <taxon>Crustacea</taxon>
        <taxon>Multicrustacea</taxon>
        <taxon>Malacostraca</taxon>
        <taxon>Eumalacostraca</taxon>
        <taxon>Eucarida</taxon>
        <taxon>Decapoda</taxon>
        <taxon>Pleocyemata</taxon>
        <taxon>Brachyura</taxon>
        <taxon>Eubrachyura</taxon>
        <taxon>Portunoidea</taxon>
        <taxon>Portunidae</taxon>
        <taxon>Portuninae</taxon>
        <taxon>Portunus</taxon>
    </lineage>
</organism>
<name>A0A5B7CX14_PORTR</name>
<proteinExistence type="predicted"/>